<dbReference type="Ensembl" id="ENSGMOT00000073532.1">
    <property type="protein sequence ID" value="ENSGMOP00000041266.1"/>
    <property type="gene ID" value="ENSGMOG00000033424.1"/>
</dbReference>
<dbReference type="InterPro" id="IPR036691">
    <property type="entry name" value="Endo/exonu/phosph_ase_sf"/>
</dbReference>
<keyword evidence="4" id="KW-1185">Reference proteome</keyword>
<protein>
    <recommendedName>
        <fullName evidence="2">Reverse transcriptase domain-containing protein</fullName>
    </recommendedName>
</protein>
<dbReference type="Gene3D" id="3.60.10.10">
    <property type="entry name" value="Endonuclease/exonuclease/phosphatase"/>
    <property type="match status" value="1"/>
</dbReference>
<name>A0A8C5B5S1_GADMO</name>
<evidence type="ECO:0000256" key="1">
    <source>
        <dbReference type="SAM" id="MobiDB-lite"/>
    </source>
</evidence>
<dbReference type="GeneTree" id="ENSGT01060000248530"/>
<dbReference type="InterPro" id="IPR005135">
    <property type="entry name" value="Endo/exonuclease/phosphatase"/>
</dbReference>
<dbReference type="CDD" id="cd01650">
    <property type="entry name" value="RT_nLTR_like"/>
    <property type="match status" value="1"/>
</dbReference>
<dbReference type="GO" id="GO:0003824">
    <property type="term" value="F:catalytic activity"/>
    <property type="evidence" value="ECO:0007669"/>
    <property type="project" value="InterPro"/>
</dbReference>
<reference evidence="3" key="2">
    <citation type="submission" date="2025-09" db="UniProtKB">
        <authorList>
            <consortium name="Ensembl"/>
        </authorList>
    </citation>
    <scope>IDENTIFICATION</scope>
</reference>
<dbReference type="PROSITE" id="PS50878">
    <property type="entry name" value="RT_POL"/>
    <property type="match status" value="1"/>
</dbReference>
<dbReference type="OMA" id="WEHINSA"/>
<dbReference type="Proteomes" id="UP000694546">
    <property type="component" value="Chromosome 3"/>
</dbReference>
<dbReference type="SUPFAM" id="SSF56219">
    <property type="entry name" value="DNase I-like"/>
    <property type="match status" value="1"/>
</dbReference>
<accession>A0A8C5B5S1</accession>
<sequence length="1078" mass="120047">MVQKSSMNIGIRGDVTRPGGSPGPPSGARPRRRARWRAPGGRVCHGARSGRARTNYVAPPLSSSHGPTTCGKTRWGRVRSHMGGSEGQGSRRTRPGRQKLALGTWNVTSLWGKEPELVREVERYQLDLVGLTSTHSLSSGTVLMDKGWTLFFSGVAKGVRRRAGVGILINPRLSATVLEFTPVDERVASLRLRVVGGKTLTVVCAYAPNSSSEYSAFLETLNGVLYGAPVGDSVVLLGDFDAHVGNDGDTWRGVVGRNGLPDLNPSSRLLLDFCASHGLSITNTMFEHKGAHKCTWYQSTLGRRSMIDFVIVSSDLRPHVLDTRVKRGAELSTDHHLVVSWIREWGKFPDRPGKPKRVVRVNWERLEEAPVLGIFNSHLRRSFSGIPVEVGGIEPEWTVFKASIAEAAAASCGLRVLGSSRGGNPRTPWWTPVVREAVRLKKEAFRDMISWRTPDSVAGYRQARRAAAAAVSEAKQRVWEKFGEAMEKDFRSAPKCFGKTIRHLRRGKRGTIQAVYSKDRTLLTSTEEVVGRWKEHFEELLNPNNTPSMSEAELEVDGVSSSISVVEVTEVVKHLRSGKAPGIDEIQPEMLKALGVEGLSWLTRLFNIAWESGTVPKEWQTGVVVPLFKKGDQRVCANYRGITLLSLPGKVYSKVLERRVRPIVEPQIEEEQCGFRPGRGTTDQLFTLARILEGAWEYAHPVYMCFVDLEKAYDRVPREKLWEVLREYGVRGSILRAIQSLYFQSESCVRVLGSQSVSFSVGAGLRQGCALSPILFVIYMDRISRRSRGGEGLQFGGLRISSLLFADDVVLMGSSACDLQHSLDRLAAECEAAGMRISTAKSEAMTLSRKPMDCLLRVGNESLAQVKEFKYLGVLFASEGTMEREIGRRIGAAGAVLRSLYRTVVTKRELSRKAKLSIYRSIFVPILTYGDEGWVMTERTRSRVQAAEMSFLRRVAGVCLRDRVRSSAIREELGLEPLLLYLERSQLRWFGHLVRMPTGRLPWEVFQARPVGRRPRGRPRTRWRDYISTLAWERLGIPPRRPGCRARSTAGLPAENRGRAARESRPRDLPRKSAAGVC</sequence>
<dbReference type="AlphaFoldDB" id="A0A8C5B5S1"/>
<evidence type="ECO:0000313" key="4">
    <source>
        <dbReference type="Proteomes" id="UP000694546"/>
    </source>
</evidence>
<dbReference type="InterPro" id="IPR043502">
    <property type="entry name" value="DNA/RNA_pol_sf"/>
</dbReference>
<dbReference type="PANTHER" id="PTHR47027:SF30">
    <property type="entry name" value="THAP-TYPE DOMAIN-CONTAINING PROTEIN"/>
    <property type="match status" value="1"/>
</dbReference>
<evidence type="ECO:0000259" key="2">
    <source>
        <dbReference type="PROSITE" id="PS50878"/>
    </source>
</evidence>
<proteinExistence type="predicted"/>
<feature type="domain" description="Reverse transcriptase" evidence="2">
    <location>
        <begin position="608"/>
        <end position="876"/>
    </location>
</feature>
<evidence type="ECO:0000313" key="3">
    <source>
        <dbReference type="Ensembl" id="ENSGMOP00000041266.1"/>
    </source>
</evidence>
<organism evidence="3 4">
    <name type="scientific">Gadus morhua</name>
    <name type="common">Atlantic cod</name>
    <dbReference type="NCBI Taxonomy" id="8049"/>
    <lineage>
        <taxon>Eukaryota</taxon>
        <taxon>Metazoa</taxon>
        <taxon>Chordata</taxon>
        <taxon>Craniata</taxon>
        <taxon>Vertebrata</taxon>
        <taxon>Euteleostomi</taxon>
        <taxon>Actinopterygii</taxon>
        <taxon>Neopterygii</taxon>
        <taxon>Teleostei</taxon>
        <taxon>Neoteleostei</taxon>
        <taxon>Acanthomorphata</taxon>
        <taxon>Zeiogadaria</taxon>
        <taxon>Gadariae</taxon>
        <taxon>Gadiformes</taxon>
        <taxon>Gadoidei</taxon>
        <taxon>Gadidae</taxon>
        <taxon>Gadus</taxon>
    </lineage>
</organism>
<dbReference type="InterPro" id="IPR000477">
    <property type="entry name" value="RT_dom"/>
</dbReference>
<dbReference type="CDD" id="cd09076">
    <property type="entry name" value="L1-EN"/>
    <property type="match status" value="1"/>
</dbReference>
<reference evidence="3" key="1">
    <citation type="submission" date="2025-08" db="UniProtKB">
        <authorList>
            <consortium name="Ensembl"/>
        </authorList>
    </citation>
    <scope>IDENTIFICATION</scope>
</reference>
<dbReference type="PANTHER" id="PTHR47027">
    <property type="entry name" value="REVERSE TRANSCRIPTASE DOMAIN-CONTAINING PROTEIN"/>
    <property type="match status" value="1"/>
</dbReference>
<feature type="region of interest" description="Disordered" evidence="1">
    <location>
        <begin position="1042"/>
        <end position="1078"/>
    </location>
</feature>
<dbReference type="Pfam" id="PF00078">
    <property type="entry name" value="RVT_1"/>
    <property type="match status" value="1"/>
</dbReference>
<dbReference type="Pfam" id="PF14529">
    <property type="entry name" value="Exo_endo_phos_2"/>
    <property type="match status" value="1"/>
</dbReference>
<feature type="compositionally biased region" description="Polar residues" evidence="1">
    <location>
        <begin position="61"/>
        <end position="71"/>
    </location>
</feature>
<feature type="compositionally biased region" description="Basic and acidic residues" evidence="1">
    <location>
        <begin position="1056"/>
        <end position="1071"/>
    </location>
</feature>
<feature type="region of interest" description="Disordered" evidence="1">
    <location>
        <begin position="1"/>
        <end position="96"/>
    </location>
</feature>
<dbReference type="SUPFAM" id="SSF56672">
    <property type="entry name" value="DNA/RNA polymerases"/>
    <property type="match status" value="1"/>
</dbReference>